<dbReference type="InterPro" id="IPR019480">
    <property type="entry name" value="Dihydroorotate_DH_Fe-S-bd"/>
</dbReference>
<keyword evidence="5 11" id="KW-0479">Metal-binding</keyword>
<dbReference type="GO" id="GO:0016491">
    <property type="term" value="F:oxidoreductase activity"/>
    <property type="evidence" value="ECO:0007669"/>
    <property type="project" value="InterPro"/>
</dbReference>
<keyword evidence="10 11" id="KW-0411">Iron-sulfur</keyword>
<dbReference type="Gene3D" id="3.40.50.80">
    <property type="entry name" value="Nucleotide-binding domain of ferredoxin-NADP reductase (FNR) module"/>
    <property type="match status" value="1"/>
</dbReference>
<keyword evidence="6 11" id="KW-0274">FAD</keyword>
<evidence type="ECO:0000256" key="11">
    <source>
        <dbReference type="HAMAP-Rule" id="MF_01211"/>
    </source>
</evidence>
<dbReference type="Gene3D" id="2.40.30.10">
    <property type="entry name" value="Translation factors"/>
    <property type="match status" value="1"/>
</dbReference>
<dbReference type="PROSITE" id="PS51384">
    <property type="entry name" value="FAD_FR"/>
    <property type="match status" value="1"/>
</dbReference>
<evidence type="ECO:0000313" key="16">
    <source>
        <dbReference type="Proteomes" id="UP000653127"/>
    </source>
</evidence>
<comment type="caution">
    <text evidence="15">The sequence shown here is derived from an EMBL/GenBank/DDBJ whole genome shotgun (WGS) entry which is preliminary data.</text>
</comment>
<dbReference type="InterPro" id="IPR012165">
    <property type="entry name" value="Cyt_c3_hydrogenase_gsu"/>
</dbReference>
<dbReference type="Pfam" id="PF00175">
    <property type="entry name" value="NAD_binding_1"/>
    <property type="match status" value="1"/>
</dbReference>
<evidence type="ECO:0000256" key="6">
    <source>
        <dbReference type="ARBA" id="ARBA00022827"/>
    </source>
</evidence>
<comment type="subunit">
    <text evidence="11">Heterotetramer of 2 PyrK and 2 PyrD type B subunits.</text>
</comment>
<evidence type="ECO:0000256" key="3">
    <source>
        <dbReference type="ARBA" id="ARBA00022630"/>
    </source>
</evidence>
<evidence type="ECO:0000259" key="14">
    <source>
        <dbReference type="PROSITE" id="PS51384"/>
    </source>
</evidence>
<evidence type="ECO:0000256" key="8">
    <source>
        <dbReference type="ARBA" id="ARBA00022982"/>
    </source>
</evidence>
<keyword evidence="7 11" id="KW-0665">Pyrimidine biosynthesis</keyword>
<accession>A0A926HZY5</accession>
<comment type="function">
    <text evidence="11">Responsible for channeling the electrons from the oxidation of dihydroorotate from the FMN redox center in the PyrD type B subunit to the ultimate electron acceptor NAD(+).</text>
</comment>
<dbReference type="InterPro" id="IPR017938">
    <property type="entry name" value="Riboflavin_synthase-like_b-brl"/>
</dbReference>
<comment type="cofactor">
    <cofactor evidence="13">
        <name>[2Fe-2S] cluster</name>
        <dbReference type="ChEBI" id="CHEBI:190135"/>
    </cofactor>
    <text evidence="13">Binds 1 [2Fe-2S] cluster per subunit.</text>
</comment>
<comment type="cofactor">
    <cofactor evidence="11 12">
        <name>FAD</name>
        <dbReference type="ChEBI" id="CHEBI:57692"/>
    </cofactor>
    <text evidence="11 12">Binds 1 FAD per subunit.</text>
</comment>
<evidence type="ECO:0000256" key="10">
    <source>
        <dbReference type="ARBA" id="ARBA00023014"/>
    </source>
</evidence>
<feature type="binding site" evidence="11 12">
    <location>
        <begin position="51"/>
        <end position="54"/>
    </location>
    <ligand>
        <name>FAD</name>
        <dbReference type="ChEBI" id="CHEBI:57692"/>
    </ligand>
</feature>
<reference evidence="15" key="1">
    <citation type="submission" date="2020-08" db="EMBL/GenBank/DDBJ databases">
        <title>Genome public.</title>
        <authorList>
            <person name="Liu C."/>
            <person name="Sun Q."/>
        </authorList>
    </citation>
    <scope>NUCLEOTIDE SEQUENCE</scope>
    <source>
        <strain evidence="15">NSJ-31</strain>
    </source>
</reference>
<protein>
    <recommendedName>
        <fullName evidence="11">Dihydroorotate dehydrogenase B (NAD(+)), electron transfer subunit</fullName>
    </recommendedName>
    <alternativeName>
        <fullName evidence="11">Dihydroorotate oxidase B, electron transfer subunit</fullName>
    </alternativeName>
</protein>
<dbReference type="InterPro" id="IPR050353">
    <property type="entry name" value="PyrK_electron_transfer"/>
</dbReference>
<evidence type="ECO:0000256" key="7">
    <source>
        <dbReference type="ARBA" id="ARBA00022975"/>
    </source>
</evidence>
<comment type="similarity">
    <text evidence="1 11">Belongs to the PyrK family.</text>
</comment>
<keyword evidence="8 11" id="KW-0249">Electron transport</keyword>
<dbReference type="SUPFAM" id="SSF63380">
    <property type="entry name" value="Riboflavin synthase domain-like"/>
    <property type="match status" value="1"/>
</dbReference>
<dbReference type="PIRSF" id="PIRSF006816">
    <property type="entry name" value="Cyc3_hyd_g"/>
    <property type="match status" value="1"/>
</dbReference>
<evidence type="ECO:0000256" key="2">
    <source>
        <dbReference type="ARBA" id="ARBA00022448"/>
    </source>
</evidence>
<dbReference type="Gene3D" id="2.10.240.10">
    <property type="entry name" value="Dihydroorotate dehydrogenase, electron transfer subunit"/>
    <property type="match status" value="1"/>
</dbReference>
<keyword evidence="4 11" id="KW-0001">2Fe-2S</keyword>
<dbReference type="PANTHER" id="PTHR43513">
    <property type="entry name" value="DIHYDROOROTATE DEHYDROGENASE B (NAD(+)), ELECTRON TRANSFER SUBUNIT"/>
    <property type="match status" value="1"/>
</dbReference>
<feature type="binding site" evidence="11 12">
    <location>
        <begin position="66"/>
        <end position="68"/>
    </location>
    <ligand>
        <name>FAD</name>
        <dbReference type="ChEBI" id="CHEBI:57692"/>
    </ligand>
</feature>
<dbReference type="Proteomes" id="UP000653127">
    <property type="component" value="Unassembled WGS sequence"/>
</dbReference>
<dbReference type="AlphaFoldDB" id="A0A926HZY5"/>
<gene>
    <name evidence="11" type="primary">pyrK</name>
    <name evidence="15" type="ORF">H8711_05675</name>
</gene>
<keyword evidence="16" id="KW-1185">Reference proteome</keyword>
<dbReference type="InterPro" id="IPR039261">
    <property type="entry name" value="FNR_nucleotide-bd"/>
</dbReference>
<dbReference type="PANTHER" id="PTHR43513:SF3">
    <property type="entry name" value="DIHYDROOROTATE DEHYDROGENASE B (NAD(+)), ELECTRON TRANSFER SUBUNIT-RELATED"/>
    <property type="match status" value="1"/>
</dbReference>
<evidence type="ECO:0000256" key="9">
    <source>
        <dbReference type="ARBA" id="ARBA00023004"/>
    </source>
</evidence>
<dbReference type="HAMAP" id="MF_01211">
    <property type="entry name" value="DHODB_Fe_S_bind"/>
    <property type="match status" value="1"/>
</dbReference>
<feature type="binding site" evidence="11 13">
    <location>
        <position position="225"/>
    </location>
    <ligand>
        <name>[2Fe-2S] cluster</name>
        <dbReference type="ChEBI" id="CHEBI:190135"/>
    </ligand>
</feature>
<evidence type="ECO:0000256" key="5">
    <source>
        <dbReference type="ARBA" id="ARBA00022723"/>
    </source>
</evidence>
<evidence type="ECO:0000313" key="15">
    <source>
        <dbReference type="EMBL" id="MBC8546422.1"/>
    </source>
</evidence>
<dbReference type="SUPFAM" id="SSF52343">
    <property type="entry name" value="Ferredoxin reductase-like, C-terminal NADP-linked domain"/>
    <property type="match status" value="1"/>
</dbReference>
<dbReference type="InterPro" id="IPR023455">
    <property type="entry name" value="Dihydroorotate_DHASE_ETsu"/>
</dbReference>
<dbReference type="GO" id="GO:0050660">
    <property type="term" value="F:flavin adenine dinucleotide binding"/>
    <property type="evidence" value="ECO:0007669"/>
    <property type="project" value="InterPro"/>
</dbReference>
<keyword evidence="2 11" id="KW-0813">Transport</keyword>
<dbReference type="GO" id="GO:0046872">
    <property type="term" value="F:metal ion binding"/>
    <property type="evidence" value="ECO:0007669"/>
    <property type="project" value="UniProtKB-KW"/>
</dbReference>
<comment type="pathway">
    <text evidence="11">Pyrimidine metabolism; UMP biosynthesis via de novo pathway; orotate from (S)-dihydroorotate (NAD(+) route): step 1/1.</text>
</comment>
<dbReference type="CDD" id="cd06218">
    <property type="entry name" value="DHOD_e_trans"/>
    <property type="match status" value="1"/>
</dbReference>
<dbReference type="EMBL" id="JACRST010000005">
    <property type="protein sequence ID" value="MBC8546422.1"/>
    <property type="molecule type" value="Genomic_DNA"/>
</dbReference>
<evidence type="ECO:0000256" key="12">
    <source>
        <dbReference type="PIRSR" id="PIRSR006816-1"/>
    </source>
</evidence>
<feature type="binding site" evidence="11 13">
    <location>
        <position position="228"/>
    </location>
    <ligand>
        <name>[2Fe-2S] cluster</name>
        <dbReference type="ChEBI" id="CHEBI:190135"/>
    </ligand>
</feature>
<evidence type="ECO:0000256" key="13">
    <source>
        <dbReference type="PIRSR" id="PIRSR006816-2"/>
    </source>
</evidence>
<proteinExistence type="inferred from homology"/>
<evidence type="ECO:0000256" key="4">
    <source>
        <dbReference type="ARBA" id="ARBA00022714"/>
    </source>
</evidence>
<keyword evidence="3 11" id="KW-0285">Flavoprotein</keyword>
<feature type="binding site" evidence="11 12">
    <location>
        <begin position="73"/>
        <end position="74"/>
    </location>
    <ligand>
        <name>FAD</name>
        <dbReference type="ChEBI" id="CHEBI:57692"/>
    </ligand>
</feature>
<dbReference type="GO" id="GO:0044205">
    <property type="term" value="P:'de novo' UMP biosynthetic process"/>
    <property type="evidence" value="ECO:0007669"/>
    <property type="project" value="UniProtKB-UniRule"/>
</dbReference>
<sequence>MKMECTVTGARLVARDVAAMTVRAPELAAACEPGQFAHIYCGGGVYSLTRRPISISKVEGDELGFLFQIKGEGTRWLAQRRPGETVDLMAPLGKGCYRLPEQGKVYIAAGGIGYAPVIFLAQRAAARGLDARMFVGARDSGSIYCLDEMEKLGVPVEVATEDGGLGERGFVTAPLEHAIQADKPDLICCCGPEPMLRAVARLGRTYGVPVQVSLEQRMACGVGACKGCVVPVKGRNGVHYRNVCSDGPVFCGEEVFFDAE</sequence>
<feature type="domain" description="FAD-binding FR-type" evidence="14">
    <location>
        <begin position="1"/>
        <end position="98"/>
    </location>
</feature>
<dbReference type="InterPro" id="IPR001433">
    <property type="entry name" value="OxRdtase_FAD/NAD-bd"/>
</dbReference>
<dbReference type="GO" id="GO:0009055">
    <property type="term" value="F:electron transfer activity"/>
    <property type="evidence" value="ECO:0007669"/>
    <property type="project" value="UniProtKB-UniRule"/>
</dbReference>
<organism evidence="15 16">
    <name type="scientific">Ligaoa zhengdingensis</name>
    <dbReference type="NCBI Taxonomy" id="2763658"/>
    <lineage>
        <taxon>Bacteria</taxon>
        <taxon>Bacillati</taxon>
        <taxon>Bacillota</taxon>
        <taxon>Clostridia</taxon>
        <taxon>Eubacteriales</taxon>
        <taxon>Oscillospiraceae</taxon>
        <taxon>Ligaoa</taxon>
    </lineage>
</organism>
<feature type="binding site" evidence="11 13">
    <location>
        <position position="244"/>
    </location>
    <ligand>
        <name>[2Fe-2S] cluster</name>
        <dbReference type="ChEBI" id="CHEBI:190135"/>
    </ligand>
</feature>
<keyword evidence="9 11" id="KW-0408">Iron</keyword>
<comment type="cofactor">
    <cofactor evidence="11">
        <name>[2Fe-2S] cluster</name>
        <dbReference type="ChEBI" id="CHEBI:190135"/>
    </cofactor>
    <text evidence="11">Binds 1 [2Fe-2S] cluster per subunit.</text>
</comment>
<dbReference type="Pfam" id="PF10418">
    <property type="entry name" value="DHODB_Fe-S_bind"/>
    <property type="match status" value="1"/>
</dbReference>
<evidence type="ECO:0000256" key="1">
    <source>
        <dbReference type="ARBA" id="ARBA00006422"/>
    </source>
</evidence>
<feature type="binding site" evidence="11 13">
    <location>
        <position position="220"/>
    </location>
    <ligand>
        <name>[2Fe-2S] cluster</name>
        <dbReference type="ChEBI" id="CHEBI:190135"/>
    </ligand>
</feature>
<dbReference type="GO" id="GO:0051537">
    <property type="term" value="F:2 iron, 2 sulfur cluster binding"/>
    <property type="evidence" value="ECO:0007669"/>
    <property type="project" value="UniProtKB-KW"/>
</dbReference>
<dbReference type="RefSeq" id="WP_249282500.1">
    <property type="nucleotide sequence ID" value="NZ_JACRST010000005.1"/>
</dbReference>
<dbReference type="InterPro" id="IPR017927">
    <property type="entry name" value="FAD-bd_FR_type"/>
</dbReference>
<dbReference type="InterPro" id="IPR037117">
    <property type="entry name" value="Dihydroorotate_DH_ele_sf"/>
</dbReference>
<name>A0A926HZY5_9FIRM</name>